<reference evidence="2 4" key="2">
    <citation type="submission" date="2018-08" db="EMBL/GenBank/DDBJ databases">
        <title>Genome Sequences of Legionella pneumophila subsp. pneumophila Isolates, Recovered from a Drinking Water System in a Large Builging.</title>
        <authorList>
            <person name="Gomez-Alvarez V."/>
            <person name="Boczek L."/>
            <person name="King D."/>
            <person name="Pemberton A."/>
            <person name="Pfaller S."/>
            <person name="Rodgers M."/>
            <person name="Santodomingo J."/>
            <person name="Revetta R."/>
        </authorList>
    </citation>
    <scope>NUCLEOTIDE SEQUENCE [LARGE SCALE GENOMIC DNA]</scope>
    <source>
        <strain evidence="2 4">L01C.1</strain>
    </source>
</reference>
<gene>
    <name evidence="2" type="ORF">D1H98_02810</name>
    <name evidence="1" type="ORF">LPO_0313</name>
</gene>
<dbReference type="EMBL" id="FQ958210">
    <property type="protein sequence ID" value="CCD04428.1"/>
    <property type="molecule type" value="Genomic_DNA"/>
</dbReference>
<accession>A0A3A6UXP2</accession>
<dbReference type="KEGG" id="lpo:LPO_0313"/>
<evidence type="ECO:0000313" key="4">
    <source>
        <dbReference type="Proteomes" id="UP000277145"/>
    </source>
</evidence>
<evidence type="ECO:0000313" key="3">
    <source>
        <dbReference type="Proteomes" id="UP000010102"/>
    </source>
</evidence>
<sequence>MRKNLLKTMIVLSIGLLTYETTFSLPQIILNKADDFSIEIGTVSKSTFSSCGNSIANCLVTLKLMIHNEGFVIIHNNSSRTLTNVRAYFPEELQNQVDQNASACISLAPGLSCRLTFRPTTMSQFLERTAIPIHGDKTSTAFFDLQITE</sequence>
<evidence type="ECO:0000313" key="1">
    <source>
        <dbReference type="EMBL" id="CCD04428.1"/>
    </source>
</evidence>
<name>A0A3A6UXP2_LEGPN</name>
<protein>
    <submittedName>
        <fullName evidence="2">Uncharacterized protein</fullName>
    </submittedName>
</protein>
<dbReference type="EMBL" id="QWDR01000001">
    <property type="protein sequence ID" value="RJY33750.1"/>
    <property type="molecule type" value="Genomic_DNA"/>
</dbReference>
<organism evidence="2 4">
    <name type="scientific">Legionella pneumophila subsp. pneumophila</name>
    <dbReference type="NCBI Taxonomy" id="91891"/>
    <lineage>
        <taxon>Bacteria</taxon>
        <taxon>Pseudomonadati</taxon>
        <taxon>Pseudomonadota</taxon>
        <taxon>Gammaproteobacteria</taxon>
        <taxon>Legionellales</taxon>
        <taxon>Legionellaceae</taxon>
        <taxon>Legionella</taxon>
    </lineage>
</organism>
<evidence type="ECO:0000313" key="2">
    <source>
        <dbReference type="EMBL" id="RJY33750.1"/>
    </source>
</evidence>
<dbReference type="RefSeq" id="WP_011212961.1">
    <property type="nucleotide sequence ID" value="NC_018139.1"/>
</dbReference>
<dbReference type="Proteomes" id="UP000277145">
    <property type="component" value="Unassembled WGS sequence"/>
</dbReference>
<reference evidence="1 3" key="1">
    <citation type="submission" date="2011-07" db="EMBL/GenBank/DDBJ databases">
        <authorList>
            <person name="Genoscope - CEA"/>
        </authorList>
    </citation>
    <scope>NUCLEOTIDE SEQUENCE [LARGE SCALE GENOMIC DNA]</scope>
    <source>
        <strain evidence="1">Lorraine</strain>
        <strain evidence="3">lorraine</strain>
    </source>
</reference>
<dbReference type="AlphaFoldDB" id="A0A3A6UXP2"/>
<dbReference type="Proteomes" id="UP000010102">
    <property type="component" value="Chromosome"/>
</dbReference>
<proteinExistence type="predicted"/>